<evidence type="ECO:0000313" key="1">
    <source>
        <dbReference type="EMBL" id="MQN88999.1"/>
    </source>
</evidence>
<dbReference type="EMBL" id="VZBQ01000043">
    <property type="protein sequence ID" value="MQN88999.1"/>
    <property type="molecule type" value="Genomic_DNA"/>
</dbReference>
<dbReference type="AlphaFoldDB" id="A0A646HEU6"/>
<protein>
    <submittedName>
        <fullName evidence="1">Uncharacterized protein</fullName>
    </submittedName>
</protein>
<name>A0A646HEU6_9BACT</name>
<dbReference type="RefSeq" id="WP_153112668.1">
    <property type="nucleotide sequence ID" value="NZ_JAHRGB010000023.1"/>
</dbReference>
<sequence length="301" mass="35823">MKKFLSKIMVFLILLTIIYIITAQTFRYLDLQVKGESGRMRYIHNELIADSIIMGSSRALHHYDPDILGNYYNVGEDRMGIIFSMGRLQLLKQRRMPHMLIYDVEPDYDLLQDDNSTYLTNLRPYYHRPGIREIFWDVDSTERIKMLFPFYQYNSRLLKLLADWRHPAMSYTKGYSPYEGCQAIEKETLPQNKHDRKKYEYLHKLIAECKRSHTSLIFTASPQLSYQSDSVFRRFKLICQQEGIPFLNHYCDTAYTHHRALFHNANHLNREGASLYSKEIKKEMSHRKFNASIKLPKKDKQ</sequence>
<organism evidence="1 2">
    <name type="scientific">Segatella copri</name>
    <dbReference type="NCBI Taxonomy" id="165179"/>
    <lineage>
        <taxon>Bacteria</taxon>
        <taxon>Pseudomonadati</taxon>
        <taxon>Bacteroidota</taxon>
        <taxon>Bacteroidia</taxon>
        <taxon>Bacteroidales</taxon>
        <taxon>Prevotellaceae</taxon>
        <taxon>Segatella</taxon>
    </lineage>
</organism>
<accession>A0A646HEU6</accession>
<proteinExistence type="predicted"/>
<gene>
    <name evidence="1" type="ORF">F7D59_03765</name>
</gene>
<evidence type="ECO:0000313" key="2">
    <source>
        <dbReference type="Proteomes" id="UP000420635"/>
    </source>
</evidence>
<dbReference type="Proteomes" id="UP000420635">
    <property type="component" value="Unassembled WGS sequence"/>
</dbReference>
<comment type="caution">
    <text evidence="1">The sequence shown here is derived from an EMBL/GenBank/DDBJ whole genome shotgun (WGS) entry which is preliminary data.</text>
</comment>
<reference evidence="2" key="1">
    <citation type="submission" date="2019-09" db="EMBL/GenBank/DDBJ databases">
        <title>Distinct polysaccharide growth profiles of human intestinal Prevotella copri isolates.</title>
        <authorList>
            <person name="Fehlner-Peach H."/>
            <person name="Magnabosco C."/>
            <person name="Raghavan V."/>
            <person name="Scher J.U."/>
            <person name="Tett A."/>
            <person name="Cox L.M."/>
            <person name="Gottsegen C."/>
            <person name="Watters A."/>
            <person name="Wiltshire- Gordon J.D."/>
            <person name="Segata N."/>
            <person name="Bonneau R."/>
            <person name="Littman D.R."/>
        </authorList>
    </citation>
    <scope>NUCLEOTIDE SEQUENCE [LARGE SCALE GENOMIC DNA]</scope>
    <source>
        <strain evidence="2">iP54</strain>
    </source>
</reference>